<feature type="transmembrane region" description="Helical" evidence="2">
    <location>
        <begin position="393"/>
        <end position="412"/>
    </location>
</feature>
<evidence type="ECO:0000256" key="2">
    <source>
        <dbReference type="SAM" id="Phobius"/>
    </source>
</evidence>
<sequence length="1077" mass="112004">MARARGLQAALIGASIHRRGVVLTLAVLLAALAVNFSRQASTDVFPEFAAKMVKVQTEAPGLSPEQVELLVTDPLEAASSGMLGVKQVASKSLPGLSILKLYFESGTKLQDDRWRVAQHLATVHLPTGVGAPQLIPLTSSTGTVLMAGLTSQRHSLMDLQSIAQWRIRPQLMAVPGVDNVLIFSQQTRALQVRVNPQTLQRFHLDLQEVLAATQHATGLLGGGFMATPEQRVLLVSHGLAPTPQALAATVLRATPQGVVKLGDVARVAYASLPAIGGGSVSGEPAVIIKIQESYGANTMQVTRAVQAVLQRHRAGLQAQGITLHGTLFRPADFITIAMHNVRDSLLLGALLVVLVIALTLLDWRAALISSLAIPLSLLAAITVLVWMGVTLNVMTLGGLAIAIGVVVDDAVIDVENILRRLRDNAVAEQPQQPLHVILAACLEVRGAVVYGTAAVLLVVVPVLLLPGLSGRLFAPLAQAYALAVLASLLVALTVTPALAALLLAQRGQRRPMPDGANPQHGTSTSIPASARTSAPLHTPAPVRVAQRGYTALLRRLLPHWLPASIIMLLLVIGAALLARGMGGSFLPPLQEGQYIVHMRLAPGASIQASLDEGARVVKALEQLPEVRLVAQHTGRAALSPDASGTQSSSLDVNLKPGADSAQALTAIRHVVDGFAGASFRINSFLTERLDNTVAGGGAAPLVVQVLGTHLTAIDAVAKRVAAVLTTLPTATGVQLQTPPGVPQLDIALKPGALRAWGLQPLPVLQAIHTAFAGSNAGTVFHGSVPVPVRVVLTRTARNNPQVLGDLLIHTPSLGFVPLAQLASISAASGPSDIRHLGGQRVQTVLASTTSANITGFVQRAQAAIHAQVQVPPGVTLQFQGDAAQRNATLQRLGVDVLGVFAGLMLLLSMALGRNAATAAGDAAAVTPRQAASNTTRQVLLVLLSVPAAWTGGVFAAWLVGGVLSLGAVIGLLALMGISLRNAILIFAHAGQLQREHGLAWDADTLLRAVADRLAAIVMTSLVTALGVLPLALGLHAPGREIEGPMAVALLGGLLTSLLFNLFVLPALALRFGRVEAG</sequence>
<dbReference type="SUPFAM" id="SSF82714">
    <property type="entry name" value="Multidrug efflux transporter AcrB TolC docking domain, DN and DC subdomains"/>
    <property type="match status" value="2"/>
</dbReference>
<dbReference type="SUPFAM" id="SSF82866">
    <property type="entry name" value="Multidrug efflux transporter AcrB transmembrane domain"/>
    <property type="match status" value="2"/>
</dbReference>
<feature type="compositionally biased region" description="Polar residues" evidence="1">
    <location>
        <begin position="519"/>
        <end position="532"/>
    </location>
</feature>
<feature type="transmembrane region" description="Helical" evidence="2">
    <location>
        <begin position="344"/>
        <end position="361"/>
    </location>
</feature>
<feature type="transmembrane region" description="Helical" evidence="2">
    <location>
        <begin position="1013"/>
        <end position="1034"/>
    </location>
</feature>
<feature type="transmembrane region" description="Helical" evidence="2">
    <location>
        <begin position="938"/>
        <end position="959"/>
    </location>
</feature>
<evidence type="ECO:0000256" key="1">
    <source>
        <dbReference type="SAM" id="MobiDB-lite"/>
    </source>
</evidence>
<protein>
    <submittedName>
        <fullName evidence="3">Cobalt-zinc-cadmium resistance protein CzcA</fullName>
    </submittedName>
</protein>
<dbReference type="PRINTS" id="PR00702">
    <property type="entry name" value="ACRIFLAVINRP"/>
</dbReference>
<dbReference type="PANTHER" id="PTHR32063">
    <property type="match status" value="1"/>
</dbReference>
<feature type="transmembrane region" description="Helical" evidence="2">
    <location>
        <begin position="1046"/>
        <end position="1069"/>
    </location>
</feature>
<organism evidence="3">
    <name type="scientific">mine drainage metagenome</name>
    <dbReference type="NCBI Taxonomy" id="410659"/>
    <lineage>
        <taxon>unclassified sequences</taxon>
        <taxon>metagenomes</taxon>
        <taxon>ecological metagenomes</taxon>
    </lineage>
</organism>
<reference evidence="3" key="1">
    <citation type="submission" date="2016-10" db="EMBL/GenBank/DDBJ databases">
        <title>Sequence of Gallionella enrichment culture.</title>
        <authorList>
            <person name="Poehlein A."/>
            <person name="Muehling M."/>
            <person name="Daniel R."/>
        </authorList>
    </citation>
    <scope>NUCLEOTIDE SEQUENCE</scope>
</reference>
<dbReference type="Gene3D" id="3.30.2090.10">
    <property type="entry name" value="Multidrug efflux transporter AcrB TolC docking domain, DN and DC subdomains"/>
    <property type="match status" value="2"/>
</dbReference>
<dbReference type="Gene3D" id="3.30.70.1320">
    <property type="entry name" value="Multidrug efflux transporter AcrB pore domain like"/>
    <property type="match status" value="1"/>
</dbReference>
<dbReference type="SUPFAM" id="SSF82693">
    <property type="entry name" value="Multidrug efflux transporter AcrB pore domain, PN1, PN2, PC1 and PC2 subdomains"/>
    <property type="match status" value="2"/>
</dbReference>
<accession>A0A1J5RKN2</accession>
<dbReference type="AlphaFoldDB" id="A0A1J5RKN2"/>
<dbReference type="Gene3D" id="3.30.70.1430">
    <property type="entry name" value="Multidrug efflux transporter AcrB pore domain"/>
    <property type="match status" value="2"/>
</dbReference>
<feature type="transmembrane region" description="Helical" evidence="2">
    <location>
        <begin position="965"/>
        <end position="987"/>
    </location>
</feature>
<proteinExistence type="predicted"/>
<keyword evidence="2" id="KW-0472">Membrane</keyword>
<dbReference type="PANTHER" id="PTHR32063:SF4">
    <property type="entry name" value="SLR6043 PROTEIN"/>
    <property type="match status" value="1"/>
</dbReference>
<dbReference type="InterPro" id="IPR027463">
    <property type="entry name" value="AcrB_DN_DC_subdom"/>
</dbReference>
<keyword evidence="2" id="KW-0812">Transmembrane</keyword>
<feature type="transmembrane region" description="Helical" evidence="2">
    <location>
        <begin position="447"/>
        <end position="468"/>
    </location>
</feature>
<keyword evidence="2" id="KW-1133">Transmembrane helix</keyword>
<feature type="transmembrane region" description="Helical" evidence="2">
    <location>
        <begin position="556"/>
        <end position="578"/>
    </location>
</feature>
<comment type="caution">
    <text evidence="3">The sequence shown here is derived from an EMBL/GenBank/DDBJ whole genome shotgun (WGS) entry which is preliminary data.</text>
</comment>
<dbReference type="Gene3D" id="1.20.1640.10">
    <property type="entry name" value="Multidrug efflux transporter AcrB transmembrane domain"/>
    <property type="match status" value="3"/>
</dbReference>
<dbReference type="GO" id="GO:0042910">
    <property type="term" value="F:xenobiotic transmembrane transporter activity"/>
    <property type="evidence" value="ECO:0007669"/>
    <property type="project" value="TreeGrafter"/>
</dbReference>
<dbReference type="Gene3D" id="3.30.70.1440">
    <property type="entry name" value="Multidrug efflux transporter AcrB pore domain"/>
    <property type="match status" value="1"/>
</dbReference>
<feature type="transmembrane region" description="Helical" evidence="2">
    <location>
        <begin position="892"/>
        <end position="911"/>
    </location>
</feature>
<gene>
    <name evidence="3" type="primary">czcA_29</name>
    <name evidence="3" type="ORF">GALL_219440</name>
</gene>
<name>A0A1J5RKN2_9ZZZZ</name>
<feature type="transmembrane region" description="Helical" evidence="2">
    <location>
        <begin position="480"/>
        <end position="504"/>
    </location>
</feature>
<feature type="transmembrane region" description="Helical" evidence="2">
    <location>
        <begin position="368"/>
        <end position="387"/>
    </location>
</feature>
<dbReference type="EMBL" id="MLJW01000155">
    <property type="protein sequence ID" value="OIQ96066.1"/>
    <property type="molecule type" value="Genomic_DNA"/>
</dbReference>
<feature type="region of interest" description="Disordered" evidence="1">
    <location>
        <begin position="510"/>
        <end position="537"/>
    </location>
</feature>
<dbReference type="InterPro" id="IPR001036">
    <property type="entry name" value="Acrflvin-R"/>
</dbReference>
<evidence type="ECO:0000313" key="3">
    <source>
        <dbReference type="EMBL" id="OIQ96066.1"/>
    </source>
</evidence>
<dbReference type="Pfam" id="PF00873">
    <property type="entry name" value="ACR_tran"/>
    <property type="match status" value="1"/>
</dbReference>
<dbReference type="GO" id="GO:0005886">
    <property type="term" value="C:plasma membrane"/>
    <property type="evidence" value="ECO:0007669"/>
    <property type="project" value="TreeGrafter"/>
</dbReference>